<evidence type="ECO:0000256" key="7">
    <source>
        <dbReference type="ARBA" id="ARBA00023054"/>
    </source>
</evidence>
<dbReference type="CDD" id="cd11685">
    <property type="entry name" value="UEV_TSG101-like"/>
    <property type="match status" value="1"/>
</dbReference>
<comment type="caution">
    <text evidence="12">The sequence shown here is derived from an EMBL/GenBank/DDBJ whole genome shotgun (WGS) entry which is preliminary data.</text>
</comment>
<keyword evidence="8" id="KW-0131">Cell cycle</keyword>
<dbReference type="GO" id="GO:0019903">
    <property type="term" value="F:protein phosphatase binding"/>
    <property type="evidence" value="ECO:0007669"/>
    <property type="project" value="InterPro"/>
</dbReference>
<dbReference type="PROSITE" id="PS51322">
    <property type="entry name" value="UEV"/>
    <property type="match status" value="1"/>
</dbReference>
<comment type="subcellular location">
    <subcellularLocation>
        <location evidence="1">Endosome</location>
    </subcellularLocation>
</comment>
<dbReference type="Gene3D" id="6.10.250.370">
    <property type="match status" value="1"/>
</dbReference>
<feature type="coiled-coil region" evidence="9">
    <location>
        <begin position="275"/>
        <end position="344"/>
    </location>
</feature>
<gene>
    <name evidence="12" type="ORF">RF55_2027</name>
</gene>
<dbReference type="Proteomes" id="UP000036403">
    <property type="component" value="Unassembled WGS sequence"/>
</dbReference>
<dbReference type="Pfam" id="PF09454">
    <property type="entry name" value="Vps23_core"/>
    <property type="match status" value="1"/>
</dbReference>
<feature type="compositionally biased region" description="Polar residues" evidence="10">
    <location>
        <begin position="1182"/>
        <end position="1197"/>
    </location>
</feature>
<evidence type="ECO:0000256" key="2">
    <source>
        <dbReference type="ARBA" id="ARBA00006180"/>
    </source>
</evidence>
<feature type="region of interest" description="Disordered" evidence="10">
    <location>
        <begin position="1104"/>
        <end position="1248"/>
    </location>
</feature>
<evidence type="ECO:0000256" key="9">
    <source>
        <dbReference type="SAM" id="Coils"/>
    </source>
</evidence>
<evidence type="ECO:0000256" key="6">
    <source>
        <dbReference type="ARBA" id="ARBA00022927"/>
    </source>
</evidence>
<evidence type="ECO:0000259" key="11">
    <source>
        <dbReference type="PROSITE" id="PS51322"/>
    </source>
</evidence>
<dbReference type="InterPro" id="IPR017916">
    <property type="entry name" value="SB_dom"/>
</dbReference>
<dbReference type="InterPro" id="IPR007587">
    <property type="entry name" value="SAPS"/>
</dbReference>
<dbReference type="Pfam" id="PF04499">
    <property type="entry name" value="SAPS"/>
    <property type="match status" value="1"/>
</dbReference>
<keyword evidence="7 9" id="KW-0175">Coiled coil</keyword>
<reference evidence="12 13" key="1">
    <citation type="submission" date="2015-04" db="EMBL/GenBank/DDBJ databases">
        <title>Lasius niger genome sequencing.</title>
        <authorList>
            <person name="Konorov E.A."/>
            <person name="Nikitin M.A."/>
            <person name="Kirill M.V."/>
            <person name="Chang P."/>
        </authorList>
    </citation>
    <scope>NUCLEOTIDE SEQUENCE [LARGE SCALE GENOMIC DNA]</scope>
    <source>
        <tissue evidence="12">Whole</tissue>
    </source>
</reference>
<dbReference type="SUPFAM" id="SSF140111">
    <property type="entry name" value="Endosomal sorting complex assembly domain"/>
    <property type="match status" value="1"/>
</dbReference>
<evidence type="ECO:0000256" key="1">
    <source>
        <dbReference type="ARBA" id="ARBA00004177"/>
    </source>
</evidence>
<dbReference type="InterPro" id="IPR037202">
    <property type="entry name" value="ESCRT_assembly_dom"/>
</dbReference>
<dbReference type="Pfam" id="PF05743">
    <property type="entry name" value="UEV"/>
    <property type="match status" value="1"/>
</dbReference>
<proteinExistence type="inferred from homology"/>
<evidence type="ECO:0000256" key="8">
    <source>
        <dbReference type="ARBA" id="ARBA00023306"/>
    </source>
</evidence>
<name>A0A0J7L578_LASNI</name>
<dbReference type="EMBL" id="LBMM01000722">
    <property type="protein sequence ID" value="KMQ97639.1"/>
    <property type="molecule type" value="Genomic_DNA"/>
</dbReference>
<dbReference type="PANTHER" id="PTHR12634">
    <property type="entry name" value="SIT4 YEAST -ASSOCIATING PROTEIN-RELATED"/>
    <property type="match status" value="1"/>
</dbReference>
<comment type="similarity">
    <text evidence="3">Belongs to the ubiquitin-conjugating enzyme family. UEV subfamily.</text>
</comment>
<evidence type="ECO:0000313" key="13">
    <source>
        <dbReference type="Proteomes" id="UP000036403"/>
    </source>
</evidence>
<evidence type="ECO:0000256" key="5">
    <source>
        <dbReference type="ARBA" id="ARBA00022753"/>
    </source>
</evidence>
<accession>A0A0J7L578</accession>
<dbReference type="GO" id="GO:0019888">
    <property type="term" value="F:protein phosphatase regulator activity"/>
    <property type="evidence" value="ECO:0007669"/>
    <property type="project" value="TreeGrafter"/>
</dbReference>
<keyword evidence="5" id="KW-0967">Endosome</keyword>
<dbReference type="STRING" id="67767.A0A0J7L578"/>
<organism evidence="12 13">
    <name type="scientific">Lasius niger</name>
    <name type="common">Black garden ant</name>
    <dbReference type="NCBI Taxonomy" id="67767"/>
    <lineage>
        <taxon>Eukaryota</taxon>
        <taxon>Metazoa</taxon>
        <taxon>Ecdysozoa</taxon>
        <taxon>Arthropoda</taxon>
        <taxon>Hexapoda</taxon>
        <taxon>Insecta</taxon>
        <taxon>Pterygota</taxon>
        <taxon>Neoptera</taxon>
        <taxon>Endopterygota</taxon>
        <taxon>Hymenoptera</taxon>
        <taxon>Apocrita</taxon>
        <taxon>Aculeata</taxon>
        <taxon>Formicoidea</taxon>
        <taxon>Formicidae</taxon>
        <taxon>Formicinae</taxon>
        <taxon>Lasius</taxon>
        <taxon>Lasius</taxon>
    </lineage>
</organism>
<dbReference type="GO" id="GO:0005634">
    <property type="term" value="C:nucleus"/>
    <property type="evidence" value="ECO:0007669"/>
    <property type="project" value="TreeGrafter"/>
</dbReference>
<feature type="region of interest" description="Disordered" evidence="10">
    <location>
        <begin position="1009"/>
        <end position="1058"/>
    </location>
</feature>
<sequence>MVKMTPLDEGRIRQGLSKYQNPDITRKHVVSVLNLYKGLVYEIEPFIFNDGSRKELVNLQGTIPVVYKGTCYNIPICIWLMDTHPNNAPMCYVKPTADMHIKVSMFVDHNGKIYLPYLHDWVPHNSDLLALIQVMIVTFGEQPPVYAKSRSEMQQSSTPYPVQPFMPVPGSGNVSNSGFPPYPPSSQYSGSSNVYPSYPPTASGGFPYPGSYGSYAGNTPSYPTQGYNGPYPSLIKDMNNFSKSPTIQSSSGGSGTITEEHIRASLLSAVEDKLRRRLKEQFSQLQAELETLRRTQQELTSGSSHLTDLFDKLRREKQELEKNVNILQDKEAELEKEIAKLSDNQSIDVDEAVTTIAPLYKQMLNAFAEEAATEDAIYYLAEGLRSGIIDLDAFLKQDVTLHELMDEEDILQECKSQNKKLVEYLTRPAVMEELVTLATKEPSTDIEERWRYKYPNVACELLTCDVPTLNEKLAGDEALLAKLYSFIDTDQPLNPLLASFFSKTIGVLVARKSDQVLEFLKSRQRCVDLLLQHLETSAIMDLVLKLVTQVEGSDMRQNILNWLDSQHLVQRLVKLLAPTSESAKHANAAQLLCDMVAVARENQRTSTERTDPDPILNTLESGETVSLLLETILTGEKVETSIVGGIQVLLVLLGQKASNVSNEGDIHGNGDDVADNEQRIKISNAILPYLEHLYKLLLDPPYKPAVKTTIGLLECPLGNTRLHVAKLLSALLSTENVKIHESLANLGTFQTLLDLFFKYTWNNFLHTQVQQCLALAINYGHRDNDIIYNNIFIKCKLIERILEAWDKNESKQTKENGVRQGYMGHLINIANNIVTQCEKSNILASFLKNNLSPECLSKWKNLVNTQLVEINKIHQTVMMGDRTPIYLMSSEENPDDFNPYSQEIYVQQMYSNYQNQQITPPFIENFGFHDDEFNDGDDALHNPVDQLTTLAFTLSEEDLDKREEMFNKLCQQKQKAGLEDCGSGQEWGEFCISDEGELTFQTVVDKRDWHSKQQHQDSSSSDEDDEDTRDVHMEVDTTDPWDTTEPLNTGTVLPPVNPWDVASSEPVESTGWANFENFENTLSIENTTSEDKKTMLNKCDELKEKTSETTGADLTEKDMALSESLGEDDEKSRDCVSSQVTGTDLSATETNLSSSKSDENRVISADENISSNELPVNKHPLSFNSSEIQHADSTNLKSAGETENVKDVTENVIEKEKPPIEHEVSVTAAASPKSTSTDSMSVSKEDTK</sequence>
<keyword evidence="4" id="KW-0813">Transport</keyword>
<protein>
    <submittedName>
        <fullName evidence="12">Serine threonine-protein phosphatase 6 regulatory subunit 3-like protein</fullName>
    </submittedName>
</protein>
<dbReference type="InterPro" id="IPR016135">
    <property type="entry name" value="UBQ-conjugating_enzyme/RWD"/>
</dbReference>
<feature type="compositionally biased region" description="Polar residues" evidence="10">
    <location>
        <begin position="1232"/>
        <end position="1242"/>
    </location>
</feature>
<dbReference type="PaxDb" id="67767-A0A0J7L578"/>
<dbReference type="Gene3D" id="6.10.140.820">
    <property type="match status" value="1"/>
</dbReference>
<evidence type="ECO:0000313" key="12">
    <source>
        <dbReference type="EMBL" id="KMQ97639.1"/>
    </source>
</evidence>
<keyword evidence="6" id="KW-0653">Protein transport</keyword>
<dbReference type="Gene3D" id="3.10.110.10">
    <property type="entry name" value="Ubiquitin Conjugating Enzyme"/>
    <property type="match status" value="1"/>
</dbReference>
<dbReference type="GO" id="GO:0005829">
    <property type="term" value="C:cytosol"/>
    <property type="evidence" value="ECO:0007669"/>
    <property type="project" value="TreeGrafter"/>
</dbReference>
<dbReference type="AlphaFoldDB" id="A0A0J7L578"/>
<dbReference type="SUPFAM" id="SSF54495">
    <property type="entry name" value="UBC-like"/>
    <property type="match status" value="1"/>
</dbReference>
<evidence type="ECO:0000256" key="10">
    <source>
        <dbReference type="SAM" id="MobiDB-lite"/>
    </source>
</evidence>
<dbReference type="PANTHER" id="PTHR12634:SF8">
    <property type="entry name" value="FIERY MOUNTAIN, ISOFORM D"/>
    <property type="match status" value="1"/>
</dbReference>
<feature type="domain" description="UEV" evidence="11">
    <location>
        <begin position="6"/>
        <end position="149"/>
    </location>
</feature>
<dbReference type="InterPro" id="IPR008883">
    <property type="entry name" value="UEV_N"/>
</dbReference>
<keyword evidence="13" id="KW-1185">Reference proteome</keyword>
<feature type="compositionally biased region" description="Polar residues" evidence="10">
    <location>
        <begin position="1135"/>
        <end position="1155"/>
    </location>
</feature>
<evidence type="ECO:0000256" key="4">
    <source>
        <dbReference type="ARBA" id="ARBA00022448"/>
    </source>
</evidence>
<comment type="similarity">
    <text evidence="2">Belongs to the SAPS family.</text>
</comment>
<dbReference type="GO" id="GO:0015031">
    <property type="term" value="P:protein transport"/>
    <property type="evidence" value="ECO:0007669"/>
    <property type="project" value="UniProtKB-KW"/>
</dbReference>
<dbReference type="GO" id="GO:0005768">
    <property type="term" value="C:endosome"/>
    <property type="evidence" value="ECO:0007669"/>
    <property type="project" value="UniProtKB-SubCell"/>
</dbReference>
<feature type="compositionally biased region" description="Basic and acidic residues" evidence="10">
    <location>
        <begin position="1203"/>
        <end position="1224"/>
    </location>
</feature>
<evidence type="ECO:0000256" key="3">
    <source>
        <dbReference type="ARBA" id="ARBA00009594"/>
    </source>
</evidence>
<dbReference type="OrthoDB" id="295029at2759"/>